<evidence type="ECO:0000256" key="1">
    <source>
        <dbReference type="ARBA" id="ARBA00004496"/>
    </source>
</evidence>
<dbReference type="PRINTS" id="PR00380">
    <property type="entry name" value="KINESINHEAVY"/>
</dbReference>
<feature type="coiled-coil region" evidence="7">
    <location>
        <begin position="1327"/>
        <end position="1354"/>
    </location>
</feature>
<evidence type="ECO:0000256" key="7">
    <source>
        <dbReference type="SAM" id="Coils"/>
    </source>
</evidence>
<dbReference type="PANTHER" id="PTHR47969">
    <property type="entry name" value="CHROMOSOME-ASSOCIATED KINESIN KIF4A-RELATED"/>
    <property type="match status" value="1"/>
</dbReference>
<feature type="region of interest" description="Disordered" evidence="8">
    <location>
        <begin position="771"/>
        <end position="792"/>
    </location>
</feature>
<dbReference type="SUPFAM" id="SSF52540">
    <property type="entry name" value="P-loop containing nucleoside triphosphate hydrolases"/>
    <property type="match status" value="1"/>
</dbReference>
<feature type="coiled-coil region" evidence="7">
    <location>
        <begin position="798"/>
        <end position="839"/>
    </location>
</feature>
<protein>
    <recommendedName>
        <fullName evidence="9">Kinesin motor domain-containing protein</fullName>
    </recommendedName>
</protein>
<evidence type="ECO:0000313" key="10">
    <source>
        <dbReference type="EMBL" id="TIA85651.1"/>
    </source>
</evidence>
<dbReference type="GO" id="GO:0007052">
    <property type="term" value="P:mitotic spindle organization"/>
    <property type="evidence" value="ECO:0007669"/>
    <property type="project" value="TreeGrafter"/>
</dbReference>
<feature type="domain" description="Kinesin motor" evidence="9">
    <location>
        <begin position="13"/>
        <end position="434"/>
    </location>
</feature>
<feature type="coiled-coil region" evidence="7">
    <location>
        <begin position="1021"/>
        <end position="1062"/>
    </location>
</feature>
<dbReference type="GO" id="GO:0005737">
    <property type="term" value="C:cytoplasm"/>
    <property type="evidence" value="ECO:0007669"/>
    <property type="project" value="UniProtKB-SubCell"/>
</dbReference>
<feature type="region of interest" description="Disordered" evidence="8">
    <location>
        <begin position="1634"/>
        <end position="1665"/>
    </location>
</feature>
<feature type="coiled-coil region" evidence="7">
    <location>
        <begin position="647"/>
        <end position="760"/>
    </location>
</feature>
<accession>A0A4T0FC44</accession>
<dbReference type="SMART" id="SM00129">
    <property type="entry name" value="KISc"/>
    <property type="match status" value="1"/>
</dbReference>
<evidence type="ECO:0000256" key="5">
    <source>
        <dbReference type="ARBA" id="ARBA00023054"/>
    </source>
</evidence>
<dbReference type="InterPro" id="IPR027417">
    <property type="entry name" value="P-loop_NTPase"/>
</dbReference>
<feature type="coiled-coil region" evidence="7">
    <location>
        <begin position="481"/>
        <end position="548"/>
    </location>
</feature>
<keyword evidence="3 6" id="KW-0547">Nucleotide-binding</keyword>
<dbReference type="InterPro" id="IPR036961">
    <property type="entry name" value="Kinesin_motor_dom_sf"/>
</dbReference>
<dbReference type="InterPro" id="IPR027640">
    <property type="entry name" value="Kinesin-like_fam"/>
</dbReference>
<evidence type="ECO:0000256" key="3">
    <source>
        <dbReference type="ARBA" id="ARBA00022741"/>
    </source>
</evidence>
<dbReference type="PROSITE" id="PS00411">
    <property type="entry name" value="KINESIN_MOTOR_1"/>
    <property type="match status" value="1"/>
</dbReference>
<evidence type="ECO:0000256" key="8">
    <source>
        <dbReference type="SAM" id="MobiDB-lite"/>
    </source>
</evidence>
<name>A0A4T0FC44_9BASI</name>
<dbReference type="GO" id="GO:0007018">
    <property type="term" value="P:microtubule-based movement"/>
    <property type="evidence" value="ECO:0007669"/>
    <property type="project" value="InterPro"/>
</dbReference>
<feature type="compositionally biased region" description="Basic and acidic residues" evidence="8">
    <location>
        <begin position="1549"/>
        <end position="1560"/>
    </location>
</feature>
<feature type="region of interest" description="Disordered" evidence="8">
    <location>
        <begin position="240"/>
        <end position="319"/>
    </location>
</feature>
<evidence type="ECO:0000259" key="9">
    <source>
        <dbReference type="PROSITE" id="PS50067"/>
    </source>
</evidence>
<keyword evidence="2" id="KW-0963">Cytoplasm</keyword>
<keyword evidence="5 7" id="KW-0175">Coiled coil</keyword>
<feature type="coiled-coil region" evidence="7">
    <location>
        <begin position="1242"/>
        <end position="1295"/>
    </location>
</feature>
<comment type="caution">
    <text evidence="10">The sequence shown here is derived from an EMBL/GenBank/DDBJ whole genome shotgun (WGS) entry which is preliminary data.</text>
</comment>
<evidence type="ECO:0000313" key="11">
    <source>
        <dbReference type="Proteomes" id="UP000310189"/>
    </source>
</evidence>
<dbReference type="GO" id="GO:0005524">
    <property type="term" value="F:ATP binding"/>
    <property type="evidence" value="ECO:0007669"/>
    <property type="project" value="UniProtKB-UniRule"/>
</dbReference>
<dbReference type="Gene3D" id="3.40.850.10">
    <property type="entry name" value="Kinesin motor domain"/>
    <property type="match status" value="1"/>
</dbReference>
<feature type="binding site" evidence="6">
    <location>
        <begin position="94"/>
        <end position="101"/>
    </location>
    <ligand>
        <name>ATP</name>
        <dbReference type="ChEBI" id="CHEBI:30616"/>
    </ligand>
</feature>
<dbReference type="EMBL" id="SPNW01000103">
    <property type="protein sequence ID" value="TIA85651.1"/>
    <property type="molecule type" value="Genomic_DNA"/>
</dbReference>
<feature type="region of interest" description="Disordered" evidence="8">
    <location>
        <begin position="1434"/>
        <end position="1560"/>
    </location>
</feature>
<feature type="compositionally biased region" description="Polar residues" evidence="8">
    <location>
        <begin position="896"/>
        <end position="911"/>
    </location>
</feature>
<feature type="compositionally biased region" description="Low complexity" evidence="8">
    <location>
        <begin position="298"/>
        <end position="310"/>
    </location>
</feature>
<dbReference type="GO" id="GO:0051231">
    <property type="term" value="P:spindle elongation"/>
    <property type="evidence" value="ECO:0007669"/>
    <property type="project" value="TreeGrafter"/>
</dbReference>
<comment type="similarity">
    <text evidence="6">Belongs to the TRAFAC class myosin-kinesin ATPase superfamily. Kinesin family.</text>
</comment>
<feature type="compositionally biased region" description="Low complexity" evidence="8">
    <location>
        <begin position="938"/>
        <end position="949"/>
    </location>
</feature>
<proteinExistence type="inferred from homology"/>
<gene>
    <name evidence="10" type="ORF">E3P99_03929</name>
</gene>
<feature type="compositionally biased region" description="Polar residues" evidence="8">
    <location>
        <begin position="1440"/>
        <end position="1452"/>
    </location>
</feature>
<dbReference type="GO" id="GO:0003777">
    <property type="term" value="F:microtubule motor activity"/>
    <property type="evidence" value="ECO:0007669"/>
    <property type="project" value="InterPro"/>
</dbReference>
<feature type="compositionally biased region" description="Polar residues" evidence="8">
    <location>
        <begin position="1528"/>
        <end position="1548"/>
    </location>
</feature>
<dbReference type="Gene3D" id="1.10.287.1490">
    <property type="match status" value="1"/>
</dbReference>
<dbReference type="PANTHER" id="PTHR47969:SF15">
    <property type="entry name" value="CHROMOSOME-ASSOCIATED KINESIN KIF4A-RELATED"/>
    <property type="match status" value="1"/>
</dbReference>
<reference evidence="10 11" key="1">
    <citation type="submission" date="2019-03" db="EMBL/GenBank/DDBJ databases">
        <title>Sequencing 23 genomes of Wallemia ichthyophaga.</title>
        <authorList>
            <person name="Gostincar C."/>
        </authorList>
    </citation>
    <scope>NUCLEOTIDE SEQUENCE [LARGE SCALE GENOMIC DNA]</scope>
    <source>
        <strain evidence="10 11">EXF-5753</strain>
    </source>
</reference>
<dbReference type="Proteomes" id="UP000310189">
    <property type="component" value="Unassembled WGS sequence"/>
</dbReference>
<organism evidence="10 11">
    <name type="scientific">Wallemia hederae</name>
    <dbReference type="NCBI Taxonomy" id="1540922"/>
    <lineage>
        <taxon>Eukaryota</taxon>
        <taxon>Fungi</taxon>
        <taxon>Dikarya</taxon>
        <taxon>Basidiomycota</taxon>
        <taxon>Wallemiomycotina</taxon>
        <taxon>Wallemiomycetes</taxon>
        <taxon>Wallemiales</taxon>
        <taxon>Wallemiaceae</taxon>
        <taxon>Wallemia</taxon>
    </lineage>
</organism>
<dbReference type="GO" id="GO:0008017">
    <property type="term" value="F:microtubule binding"/>
    <property type="evidence" value="ECO:0007669"/>
    <property type="project" value="InterPro"/>
</dbReference>
<dbReference type="OrthoDB" id="3176171at2759"/>
<sequence length="1685" mass="187112">MSSRKPQSNSLTAVKVTVRIRPATSQDNSAIPARWQKTVVQPSSPSTVNIDGASFTFDRVHGPSDTQDVVYNDNVEKLVQSFVDGYNVTVLAYGQTSSGKSYTMGTSISEDTQDTSNISLSTGIVPRAVDQIFRSLDAKGVDFSVKNSFIEIYNEDLIDLLSADKQGYASGMDKTPVTIREATNGTIIWSGLREPQVSTSQDVLKNLRYGSNVRQTNETEMNAQSSRSHAIFSLTLTQRKYVGPGSPPSHASHTPSSPPLGAPSTPRSRPVSGIAQRVTSPTFNRPSTPTSFKSGLRPPSSMSNRSPSPSFGKRMDDDDDDGNYVTITSKFHFVDLAGSERLKRTAAQGARASEAISINSGLLALGNVISALGDPSKARAKTYIPYRDSKLTRLLQDSLGGNAQTAMIACVSPAEYNTNETINTLKYANRARNIKNKAEVNQVDAGWEDIEWLQGTVTKLRKELAGLKAGKLPESSSREEVEYLENKYEESTSELEKLRMQLSNAQSEGSPNVQQKASSFAEMVAPVIEEYERTINTLESELKLTKAAVSHTNMVYAERETEFDELMDKDTKNAALLQDLHARLQKLLTRESTTEAYVKDLEGQLKALTEGDDTSAAALVDVKKDLTKHRETESKNEQYILDLESKLNGVEQVNAGLVAQVEKLEKEAFERDEQLEQLKERLALYNDGDDNKALLSAVDEGSAKHANLESRLEELMREREKLVEESTSLKKTAEQEGAARNDAIKRLEEVESEKTKLATALKLEGGRVAGVNGAKEITPPNTPEQRQSQDQQMIQSEVAELRGELQKIQMSHKKTLNELESLQSRYRDALKEIGELTGQIEENKLLNGGEDGVIATGPQPATHIVDQSTGKLRRKLSFESGGITLPSGATKDGRRNSLNIPRRNSMQNLQSPTNLARTSAFFGRQPLVTSPGGGNGAAAGATGATTPTTPTTPQPPSPANQNGGGGHTRAPSLLLSQELSSPRDFSSHRQSRSSWAGPPSPGVSPRLSLNNLQVQQPTRSVESLEREIQTLQKILKDREDEIDLLEKELPQLKNANAKVEEGGSGADKDVDKDVDIKEEHIARYNELMSSMAIKESAHSEQIDKLKSSYDSEKRQNEELKSLTKMQITNMSTEVEAYRNKLDEREEELKKLEQQLEDAEKEFVTAKKTLTDSHAIELASLKAQHEEAIYNTNLDYDKTINEIKSDGEKNEEKDVERNNLIERIKMSHENSLEGIKKEYDEVVNVLKSSNETLIKEIEEVKNKMTSNHEGAVHEIRRKHKEEIERASALASSAQSEQHEEHAKLIENMKGEHDEKLASEREGVTKELEEGHSNRLRSLEEELLRVKESLQGREVETSKLKEQLGGVEAERDELAAKRYEGGGDADEVALLRSQLHTQKEKNESDQKEFAEALATMKELEKTMEAAVADREALQEQVDDLTTRSSSHEYQQLELTRSKEEISSLTHEKLRLESALRDYENVRVKDTELQSPVLMDAAPKSPRLSRGNSGGSNVPPPTPPPSIPPPPPPQNGKQRQSTSSRPESAASVRSQSDAHPDASKQLEEAEQQIKTLTKQLDHCEADLQANIDLVQTLENALMDSERSLRKARVNMNDLVKDRDVANGEVAKLRQEIDSKQQEIDQTRSSVVEERRQSAMKLDQERSQRERARAQLEQRVEDMQKRKSKLRCF</sequence>
<evidence type="ECO:0000256" key="2">
    <source>
        <dbReference type="ARBA" id="ARBA00022490"/>
    </source>
</evidence>
<dbReference type="InterPro" id="IPR019821">
    <property type="entry name" value="Kinesin_motor_CS"/>
</dbReference>
<evidence type="ECO:0000256" key="4">
    <source>
        <dbReference type="ARBA" id="ARBA00022840"/>
    </source>
</evidence>
<evidence type="ECO:0000256" key="6">
    <source>
        <dbReference type="PROSITE-ProRule" id="PRU00283"/>
    </source>
</evidence>
<feature type="compositionally biased region" description="Pro residues" evidence="8">
    <location>
        <begin position="1511"/>
        <end position="1527"/>
    </location>
</feature>
<dbReference type="InterPro" id="IPR001752">
    <property type="entry name" value="Kinesin_motor_dom"/>
</dbReference>
<comment type="subcellular location">
    <subcellularLocation>
        <location evidence="1">Cytoplasm</location>
    </subcellularLocation>
</comment>
<keyword evidence="6" id="KW-0505">Motor protein</keyword>
<feature type="coiled-coil region" evidence="7">
    <location>
        <begin position="1102"/>
        <end position="1168"/>
    </location>
</feature>
<feature type="region of interest" description="Disordered" evidence="8">
    <location>
        <begin position="879"/>
        <end position="911"/>
    </location>
</feature>
<feature type="compositionally biased region" description="Polar residues" evidence="8">
    <location>
        <begin position="277"/>
        <end position="293"/>
    </location>
</feature>
<feature type="region of interest" description="Disordered" evidence="8">
    <location>
        <begin position="924"/>
        <end position="1009"/>
    </location>
</feature>
<keyword evidence="11" id="KW-1185">Reference proteome</keyword>
<dbReference type="Pfam" id="PF00225">
    <property type="entry name" value="Kinesin"/>
    <property type="match status" value="2"/>
</dbReference>
<feature type="compositionally biased region" description="Basic and acidic residues" evidence="8">
    <location>
        <begin position="1453"/>
        <end position="1485"/>
    </location>
</feature>
<dbReference type="PROSITE" id="PS50067">
    <property type="entry name" value="KINESIN_MOTOR_2"/>
    <property type="match status" value="1"/>
</dbReference>
<keyword evidence="4 6" id="KW-0067">ATP-binding</keyword>
<dbReference type="GO" id="GO:0005875">
    <property type="term" value="C:microtubule associated complex"/>
    <property type="evidence" value="ECO:0007669"/>
    <property type="project" value="TreeGrafter"/>
</dbReference>